<reference evidence="6" key="1">
    <citation type="submission" date="2021-01" db="EMBL/GenBank/DDBJ databases">
        <authorList>
            <person name="Corre E."/>
            <person name="Pelletier E."/>
            <person name="Niang G."/>
            <person name="Scheremetjew M."/>
            <person name="Finn R."/>
            <person name="Kale V."/>
            <person name="Holt S."/>
            <person name="Cochrane G."/>
            <person name="Meng A."/>
            <person name="Brown T."/>
            <person name="Cohen L."/>
        </authorList>
    </citation>
    <scope>NUCLEOTIDE SEQUENCE</scope>
    <source>
        <strain evidence="6">CCMP 769</strain>
    </source>
</reference>
<dbReference type="InterPro" id="IPR011989">
    <property type="entry name" value="ARM-like"/>
</dbReference>
<evidence type="ECO:0000256" key="1">
    <source>
        <dbReference type="ARBA" id="ARBA00004123"/>
    </source>
</evidence>
<dbReference type="GO" id="GO:0007064">
    <property type="term" value="P:mitotic sister chromatid cohesion"/>
    <property type="evidence" value="ECO:0007669"/>
    <property type="project" value="InterPro"/>
</dbReference>
<dbReference type="GO" id="GO:0000785">
    <property type="term" value="C:chromatin"/>
    <property type="evidence" value="ECO:0007669"/>
    <property type="project" value="TreeGrafter"/>
</dbReference>
<dbReference type="Gene3D" id="1.25.10.10">
    <property type="entry name" value="Leucine-rich Repeat Variant"/>
    <property type="match status" value="1"/>
</dbReference>
<dbReference type="GO" id="GO:0051301">
    <property type="term" value="P:cell division"/>
    <property type="evidence" value="ECO:0007669"/>
    <property type="project" value="UniProtKB-KW"/>
</dbReference>
<evidence type="ECO:0000256" key="4">
    <source>
        <dbReference type="ARBA" id="ARBA00023242"/>
    </source>
</evidence>
<dbReference type="Pfam" id="PF20168">
    <property type="entry name" value="PDS5"/>
    <property type="match status" value="1"/>
</dbReference>
<dbReference type="PANTHER" id="PTHR12663">
    <property type="entry name" value="ANDROGEN INDUCED INHIBITOR OF PROLIFERATION AS3 / PDS5-RELATED"/>
    <property type="match status" value="1"/>
</dbReference>
<keyword evidence="3" id="KW-0498">Mitosis</keyword>
<dbReference type="GO" id="GO:0006281">
    <property type="term" value="P:DNA repair"/>
    <property type="evidence" value="ECO:0007669"/>
    <property type="project" value="TreeGrafter"/>
</dbReference>
<evidence type="ECO:0000256" key="3">
    <source>
        <dbReference type="ARBA" id="ARBA00022776"/>
    </source>
</evidence>
<keyword evidence="2" id="KW-0132">Cell division</keyword>
<evidence type="ECO:0008006" key="7">
    <source>
        <dbReference type="Google" id="ProtNLM"/>
    </source>
</evidence>
<organism evidence="6">
    <name type="scientific">Rhodosorus marinus</name>
    <dbReference type="NCBI Taxonomy" id="101924"/>
    <lineage>
        <taxon>Eukaryota</taxon>
        <taxon>Rhodophyta</taxon>
        <taxon>Stylonematophyceae</taxon>
        <taxon>Stylonematales</taxon>
        <taxon>Stylonemataceae</taxon>
        <taxon>Rhodosorus</taxon>
    </lineage>
</organism>
<gene>
    <name evidence="6" type="ORF">RMAR00112_LOCUS30182</name>
</gene>
<proteinExistence type="predicted"/>
<dbReference type="InterPro" id="IPR016024">
    <property type="entry name" value="ARM-type_fold"/>
</dbReference>
<keyword evidence="4" id="KW-0539">Nucleus</keyword>
<dbReference type="SUPFAM" id="SSF48371">
    <property type="entry name" value="ARM repeat"/>
    <property type="match status" value="1"/>
</dbReference>
<keyword evidence="5" id="KW-0131">Cell cycle</keyword>
<evidence type="ECO:0000256" key="2">
    <source>
        <dbReference type="ARBA" id="ARBA00022618"/>
    </source>
</evidence>
<evidence type="ECO:0000313" key="6">
    <source>
        <dbReference type="EMBL" id="CAE0062113.1"/>
    </source>
</evidence>
<dbReference type="GO" id="GO:0005634">
    <property type="term" value="C:nucleus"/>
    <property type="evidence" value="ECO:0007669"/>
    <property type="project" value="UniProtKB-SubCell"/>
</dbReference>
<protein>
    <recommendedName>
        <fullName evidence="7">Sister chromatid cohesion protein</fullName>
    </recommendedName>
</protein>
<dbReference type="PANTHER" id="PTHR12663:SF0">
    <property type="entry name" value="PRECOCIOUS DISSOCIATION OF SISTERS 5, ISOFORM A"/>
    <property type="match status" value="1"/>
</dbReference>
<accession>A0A7S3A6C3</accession>
<dbReference type="InterPro" id="IPR039776">
    <property type="entry name" value="Pds5"/>
</dbReference>
<sequence length="1190" mass="132228">MSGQAVGLKRILPPVSRDQLVEEDATQLGGDDAVGDIGDGYLRPTRKDIEFRLRRLLKILKKQPQKFSRKSLTLSASPGALPKLDLALVAKMLGRDSLLRHQNGLVKMLVARSIVELLRIFAPDAPYGEDKLVDVFSLFLRQISSIGKVDELQPERVKLLERLARIQAFCLVRCETDVLGEAILCLQSAVVPTSSDAYRSSVVSCLTTIASEAPEITSEMLENLLNPLHSPGNDQASSIALEVFRSCAAQLAEPVQRHLRCIVNKSRSNGGSFETKGQWRMFLALACEVPNLEKDALQSLAEDLRSPDYHLRKKRVQQFAEIFSRPGSKTAECLPQTYEVFLTRFLDAESSIRWTCCDYGGKILHEAVESDALKAAQQLKGRVLDTDEQVRAASVRSIFQEIDSDRVDRVTLLSAMSRLLDKKPTVRKETSEQVQNFFRCQVLNPEEWAGEKVRIVLGEICSFMRVCPAGASSLEALIDCFIVNHAKLDQRCEGLDKQSTLNRVKCFFRNVSGLSDDALSTIGSVVKRRSRSRNAILLAISSRWSPSRNTQAPTLELPEQPEVSKRKCAPHVNDDNLKSVDSVCQLLCDTTERTKRCLSDVLNVKDKLVLSRTVQGLSLEGPLQEIEDACSDAVKRVGSKSPAGDFLRRILFPRSRPAIFTAENVAEILRSLLDGRTVPGIGDRESVPSWCNGSSVERNLRWFLDLTADFYGDVFEGLVDEIMGMTKNSSTRLTALRVLPRIEFAEACSAHGSHIEVLEKFCSLPYSAAEAKFSSRSILRLRGVSPELVNSAIERQTCRTIEALDDFDIETLPQAFAVGAELARSFAQDELGQKIVEKLFSVFSEMAIGRLFSAADPVEAVMISGMSAISQVAKLPGKDAWPWHGKQDSDTHHPPMNMILKRVLLRDTPLFSLLSKGGTEEVALRTQAAKLLVKLSRTGALSTSADNILIVARFVKTAEPELAEKLSRWIFEGITRKKTPFKWTCAILFANFDGKATLVQALVASLRAAVARMQIDEAQTDVYCTLPFLPESVLPTLVWVLAKDAGEFQGLGRENSPLRSFLSFLVENAEHASLTKSVLEVGSKEPLRGENSDGLLNPVYHEPLRHQTLKVAEDSGNDSALTDRIRAVATHGLDQINSKIERERWEVEELSFQLGLPRSLFKARKTTRSEKVLTSNPEDRMTKRIRMQAR</sequence>
<dbReference type="AlphaFoldDB" id="A0A7S3A6C3"/>
<evidence type="ECO:0000256" key="5">
    <source>
        <dbReference type="ARBA" id="ARBA00023306"/>
    </source>
</evidence>
<dbReference type="EMBL" id="HBHW01039283">
    <property type="protein sequence ID" value="CAE0062113.1"/>
    <property type="molecule type" value="Transcribed_RNA"/>
</dbReference>
<name>A0A7S3A6C3_9RHOD</name>
<comment type="subcellular location">
    <subcellularLocation>
        <location evidence="1">Nucleus</location>
    </subcellularLocation>
</comment>